<dbReference type="PANTHER" id="PTHR47019">
    <property type="entry name" value="LIPID II FLIPPASE MURJ"/>
    <property type="match status" value="1"/>
</dbReference>
<feature type="transmembrane region" description="Helical" evidence="8">
    <location>
        <begin position="147"/>
        <end position="167"/>
    </location>
</feature>
<dbReference type="EMBL" id="CP132508">
    <property type="protein sequence ID" value="WPD19706.1"/>
    <property type="molecule type" value="Genomic_DNA"/>
</dbReference>
<feature type="transmembrane region" description="Helical" evidence="8">
    <location>
        <begin position="108"/>
        <end position="127"/>
    </location>
</feature>
<evidence type="ECO:0000256" key="8">
    <source>
        <dbReference type="HAMAP-Rule" id="MF_02078"/>
    </source>
</evidence>
<dbReference type="HAMAP" id="MF_02078">
    <property type="entry name" value="MurJ_MviN"/>
    <property type="match status" value="1"/>
</dbReference>
<keyword evidence="3 8" id="KW-0812">Transmembrane</keyword>
<sequence>MSERAPSRRRPVGGRRERPGAVAQGVAAATLIIAVLTAASRVLGFLRETVYASVFGASPELDAFLVAQGVPNLILGMVSTAIATAATPVLAGYVAAGRRGEAARSFSALANAVLVVVVPALALLGVLAEPVVRWMAPGFGPEQVRLAAGLTRLLLVASLFVTVMNLLTGLLHAHRRFTGPAATGIPFNLAMIAAAAFFGTTYGPWALAAGFTVGSLLRILIQLPEARWVGFRHRWLLDWDDPGLRTIAGLLPPLFLGAAVSEVNVFVDRMVGSTLGEGIISALNYAFRVVTLPHGLVAMALVQAVYPSLGAVAEAGDGAAFRRLLQRGMGALAVGLAPMTVALVVLRDPIVAFVYGRGRFDAQDAALTALALAAYGLGLVPMALRDLANRALYAARDSRTPARVAVVAMGVNVAGDLVLGPWLGITGLALATTLSFTTGLVLLVAHLDRRYGAVDVGGLLASTGRVAMAAAASGVAMHGAYRALLAHWQIHPSALADGAAGAAVELALVAGPGAVGCVAYLLALVVLRSPEVTDLVEAGRRLLDRACGAAATARPGMRRTGSP</sequence>
<keyword evidence="7 8" id="KW-0472">Membrane</keyword>
<dbReference type="InterPro" id="IPR004268">
    <property type="entry name" value="MurJ"/>
</dbReference>
<feature type="transmembrane region" description="Helical" evidence="8">
    <location>
        <begin position="179"/>
        <end position="199"/>
    </location>
</feature>
<keyword evidence="8 9" id="KW-0961">Cell wall biogenesis/degradation</keyword>
<feature type="transmembrane region" description="Helical" evidence="8">
    <location>
        <begin position="21"/>
        <end position="43"/>
    </location>
</feature>
<comment type="function">
    <text evidence="8 9">Involved in peptidoglycan biosynthesis. Transports lipid-linked peptidoglycan precursors from the inner to the outer leaflet of the cytoplasmic membrane.</text>
</comment>
<feature type="transmembrane region" description="Helical" evidence="8">
    <location>
        <begin position="366"/>
        <end position="384"/>
    </location>
</feature>
<keyword evidence="11" id="KW-1185">Reference proteome</keyword>
<evidence type="ECO:0000256" key="5">
    <source>
        <dbReference type="ARBA" id="ARBA00022984"/>
    </source>
</evidence>
<name>A0ABZ0QQD3_9FIRM</name>
<keyword evidence="2 8" id="KW-1003">Cell membrane</keyword>
<accession>A0ABZ0QQD3</accession>
<proteinExistence type="inferred from homology"/>
<reference evidence="10 11" key="1">
    <citation type="submission" date="2023-08" db="EMBL/GenBank/DDBJ databases">
        <title>Genome sequence of Thermaerobacter compostii strain Ins1, a spore-forming filamentous bacterium isolated from a deep geothermal reservoir.</title>
        <authorList>
            <person name="Bregnard D."/>
            <person name="Gonzalez D."/>
            <person name="Junier P."/>
        </authorList>
    </citation>
    <scope>NUCLEOTIDE SEQUENCE [LARGE SCALE GENOMIC DNA]</scope>
    <source>
        <strain evidence="10 11">Ins1</strain>
    </source>
</reference>
<gene>
    <name evidence="8 10" type="primary">murJ</name>
    <name evidence="10" type="ORF">Q5761_03290</name>
</gene>
<evidence type="ECO:0000256" key="9">
    <source>
        <dbReference type="PIRNR" id="PIRNR002869"/>
    </source>
</evidence>
<feature type="transmembrane region" description="Helical" evidence="8">
    <location>
        <begin position="428"/>
        <end position="447"/>
    </location>
</feature>
<evidence type="ECO:0000256" key="1">
    <source>
        <dbReference type="ARBA" id="ARBA00004651"/>
    </source>
</evidence>
<keyword evidence="4 8" id="KW-0133">Cell shape</keyword>
<keyword evidence="5 8" id="KW-0573">Peptidoglycan synthesis</keyword>
<dbReference type="RefSeq" id="WP_318751196.1">
    <property type="nucleotide sequence ID" value="NZ_CP132508.1"/>
</dbReference>
<evidence type="ECO:0000256" key="4">
    <source>
        <dbReference type="ARBA" id="ARBA00022960"/>
    </source>
</evidence>
<feature type="transmembrane region" description="Helical" evidence="8">
    <location>
        <begin position="285"/>
        <end position="306"/>
    </location>
</feature>
<evidence type="ECO:0000256" key="6">
    <source>
        <dbReference type="ARBA" id="ARBA00022989"/>
    </source>
</evidence>
<organism evidence="10 11">
    <name type="scientific">Thermaerobacter composti</name>
    <dbReference type="NCBI Taxonomy" id="554949"/>
    <lineage>
        <taxon>Bacteria</taxon>
        <taxon>Bacillati</taxon>
        <taxon>Bacillota</taxon>
        <taxon>Clostridia</taxon>
        <taxon>Eubacteriales</taxon>
        <taxon>Clostridiales Family XVII. Incertae Sedis</taxon>
        <taxon>Thermaerobacter</taxon>
    </lineage>
</organism>
<comment type="similarity">
    <text evidence="8 9">Belongs to the MurJ/MviN family.</text>
</comment>
<evidence type="ECO:0000256" key="3">
    <source>
        <dbReference type="ARBA" id="ARBA00022692"/>
    </source>
</evidence>
<feature type="transmembrane region" description="Helical" evidence="8">
    <location>
        <begin position="459"/>
        <end position="481"/>
    </location>
</feature>
<protein>
    <recommendedName>
        <fullName evidence="8">Probable lipid II flippase MurJ</fullName>
    </recommendedName>
</protein>
<dbReference type="PRINTS" id="PR01806">
    <property type="entry name" value="VIRFACTRMVIN"/>
</dbReference>
<keyword evidence="8 9" id="KW-0813">Transport</keyword>
<dbReference type="Proteomes" id="UP001304683">
    <property type="component" value="Chromosome"/>
</dbReference>
<feature type="transmembrane region" description="Helical" evidence="8">
    <location>
        <begin position="244"/>
        <end position="265"/>
    </location>
</feature>
<evidence type="ECO:0000256" key="2">
    <source>
        <dbReference type="ARBA" id="ARBA00022475"/>
    </source>
</evidence>
<dbReference type="NCBIfam" id="TIGR01695">
    <property type="entry name" value="murJ_mviN"/>
    <property type="match status" value="1"/>
</dbReference>
<comment type="pathway">
    <text evidence="8">Cell wall biogenesis; peptidoglycan biosynthesis.</text>
</comment>
<dbReference type="Pfam" id="PF03023">
    <property type="entry name" value="MurJ"/>
    <property type="match status" value="1"/>
</dbReference>
<comment type="subcellular location">
    <subcellularLocation>
        <location evidence="1 8">Cell membrane</location>
        <topology evidence="1 8">Multi-pass membrane protein</topology>
    </subcellularLocation>
</comment>
<feature type="transmembrane region" description="Helical" evidence="8">
    <location>
        <begin position="327"/>
        <end position="346"/>
    </location>
</feature>
<dbReference type="InterPro" id="IPR051050">
    <property type="entry name" value="Lipid_II_flippase_MurJ/MviN"/>
</dbReference>
<dbReference type="PANTHER" id="PTHR47019:SF1">
    <property type="entry name" value="LIPID II FLIPPASE MURJ"/>
    <property type="match status" value="1"/>
</dbReference>
<feature type="transmembrane region" description="Helical" evidence="8">
    <location>
        <begin position="73"/>
        <end position="96"/>
    </location>
</feature>
<keyword evidence="6 8" id="KW-1133">Transmembrane helix</keyword>
<feature type="transmembrane region" description="Helical" evidence="8">
    <location>
        <begin position="501"/>
        <end position="527"/>
    </location>
</feature>
<evidence type="ECO:0000313" key="10">
    <source>
        <dbReference type="EMBL" id="WPD19706.1"/>
    </source>
</evidence>
<dbReference type="CDD" id="cd13123">
    <property type="entry name" value="MATE_MurJ_like"/>
    <property type="match status" value="1"/>
</dbReference>
<dbReference type="PIRSF" id="PIRSF002869">
    <property type="entry name" value="MviN"/>
    <property type="match status" value="1"/>
</dbReference>
<evidence type="ECO:0000313" key="11">
    <source>
        <dbReference type="Proteomes" id="UP001304683"/>
    </source>
</evidence>
<evidence type="ECO:0000256" key="7">
    <source>
        <dbReference type="ARBA" id="ARBA00023136"/>
    </source>
</evidence>